<dbReference type="EMBL" id="BART01008798">
    <property type="protein sequence ID" value="GAG58271.1"/>
    <property type="molecule type" value="Genomic_DNA"/>
</dbReference>
<comment type="caution">
    <text evidence="2">The sequence shown here is derived from an EMBL/GenBank/DDBJ whole genome shotgun (WGS) entry which is preliminary data.</text>
</comment>
<name>X1ADZ1_9ZZZZ</name>
<gene>
    <name evidence="2" type="ORF">S01H4_19693</name>
</gene>
<feature type="non-terminal residue" evidence="2">
    <location>
        <position position="1"/>
    </location>
</feature>
<proteinExistence type="predicted"/>
<sequence length="105" mass="11995">KSLIRFLQIYFNKSEKTNEIIGETYNQIANDYDTTWTVHMQNLSMNMVKRLSLKMGDRALDLACGTGFITSKLSKYTKTRVVGVDVSEGMINFAKKKEEIGCLIF</sequence>
<dbReference type="SUPFAM" id="SSF53335">
    <property type="entry name" value="S-adenosyl-L-methionine-dependent methyltransferases"/>
    <property type="match status" value="1"/>
</dbReference>
<dbReference type="InterPro" id="IPR029063">
    <property type="entry name" value="SAM-dependent_MTases_sf"/>
</dbReference>
<protein>
    <recommendedName>
        <fullName evidence="1">Methyltransferase domain-containing protein</fullName>
    </recommendedName>
</protein>
<dbReference type="InterPro" id="IPR041698">
    <property type="entry name" value="Methyltransf_25"/>
</dbReference>
<reference evidence="2" key="1">
    <citation type="journal article" date="2014" name="Front. Microbiol.">
        <title>High frequency of phylogenetically diverse reductive dehalogenase-homologous genes in deep subseafloor sedimentary metagenomes.</title>
        <authorList>
            <person name="Kawai M."/>
            <person name="Futagami T."/>
            <person name="Toyoda A."/>
            <person name="Takaki Y."/>
            <person name="Nishi S."/>
            <person name="Hori S."/>
            <person name="Arai W."/>
            <person name="Tsubouchi T."/>
            <person name="Morono Y."/>
            <person name="Uchiyama I."/>
            <person name="Ito T."/>
            <person name="Fujiyama A."/>
            <person name="Inagaki F."/>
            <person name="Takami H."/>
        </authorList>
    </citation>
    <scope>NUCLEOTIDE SEQUENCE</scope>
    <source>
        <strain evidence="2">Expedition CK06-06</strain>
    </source>
</reference>
<evidence type="ECO:0000259" key="1">
    <source>
        <dbReference type="Pfam" id="PF13649"/>
    </source>
</evidence>
<dbReference type="Pfam" id="PF13649">
    <property type="entry name" value="Methyltransf_25"/>
    <property type="match status" value="1"/>
</dbReference>
<organism evidence="2">
    <name type="scientific">marine sediment metagenome</name>
    <dbReference type="NCBI Taxonomy" id="412755"/>
    <lineage>
        <taxon>unclassified sequences</taxon>
        <taxon>metagenomes</taxon>
        <taxon>ecological metagenomes</taxon>
    </lineage>
</organism>
<accession>X1ADZ1</accession>
<evidence type="ECO:0000313" key="2">
    <source>
        <dbReference type="EMBL" id="GAG58271.1"/>
    </source>
</evidence>
<feature type="domain" description="Methyltransferase" evidence="1">
    <location>
        <begin position="60"/>
        <end position="98"/>
    </location>
</feature>
<dbReference type="AlphaFoldDB" id="X1ADZ1"/>
<dbReference type="Gene3D" id="3.40.50.150">
    <property type="entry name" value="Vaccinia Virus protein VP39"/>
    <property type="match status" value="1"/>
</dbReference>
<dbReference type="CDD" id="cd02440">
    <property type="entry name" value="AdoMet_MTases"/>
    <property type="match status" value="1"/>
</dbReference>